<dbReference type="CDD" id="cd01392">
    <property type="entry name" value="HTH_LacI"/>
    <property type="match status" value="1"/>
</dbReference>
<dbReference type="SUPFAM" id="SSF53822">
    <property type="entry name" value="Periplasmic binding protein-like I"/>
    <property type="match status" value="1"/>
</dbReference>
<evidence type="ECO:0000256" key="2">
    <source>
        <dbReference type="ARBA" id="ARBA00023125"/>
    </source>
</evidence>
<evidence type="ECO:0000259" key="5">
    <source>
        <dbReference type="PROSITE" id="PS50932"/>
    </source>
</evidence>
<dbReference type="PANTHER" id="PTHR30146">
    <property type="entry name" value="LACI-RELATED TRANSCRIPTIONAL REPRESSOR"/>
    <property type="match status" value="1"/>
</dbReference>
<dbReference type="InterPro" id="IPR010982">
    <property type="entry name" value="Lambda_DNA-bd_dom_sf"/>
</dbReference>
<dbReference type="Gene3D" id="3.40.50.2300">
    <property type="match status" value="2"/>
</dbReference>
<dbReference type="CDD" id="cd06267">
    <property type="entry name" value="PBP1_LacI_sugar_binding-like"/>
    <property type="match status" value="1"/>
</dbReference>
<dbReference type="InterPro" id="IPR028082">
    <property type="entry name" value="Peripla_BP_I"/>
</dbReference>
<gene>
    <name evidence="6" type="ORF">OE229_06275</name>
</gene>
<proteinExistence type="predicted"/>
<keyword evidence="2" id="KW-0238">DNA-binding</keyword>
<dbReference type="PROSITE" id="PS50932">
    <property type="entry name" value="HTH_LACI_2"/>
    <property type="match status" value="1"/>
</dbReference>
<name>A0A9Q9P978_9MICO</name>
<keyword evidence="1" id="KW-0805">Transcription regulation</keyword>
<dbReference type="AlphaFoldDB" id="A0A9Q9P978"/>
<dbReference type="Gene3D" id="1.10.260.40">
    <property type="entry name" value="lambda repressor-like DNA-binding domains"/>
    <property type="match status" value="1"/>
</dbReference>
<feature type="domain" description="HTH lacI-type" evidence="5">
    <location>
        <begin position="6"/>
        <end position="60"/>
    </location>
</feature>
<dbReference type="PANTHER" id="PTHR30146:SF109">
    <property type="entry name" value="HTH-TYPE TRANSCRIPTIONAL REGULATOR GALS"/>
    <property type="match status" value="1"/>
</dbReference>
<reference evidence="6" key="1">
    <citation type="submission" date="2022-09" db="EMBL/GenBank/DDBJ databases">
        <title>Taxonomy of Curtobacterium flaccumfaciens.</title>
        <authorList>
            <person name="Osdaghi E."/>
            <person name="Taghavi S.M."/>
            <person name="Hamidizade M."/>
            <person name="Abachi H."/>
            <person name="Fazliarab A."/>
            <person name="Baeyen S."/>
            <person name="Portier P."/>
            <person name="Van Vaerenbergh J."/>
            <person name="Jacques M.-A."/>
        </authorList>
    </citation>
    <scope>NUCLEOTIDE SEQUENCE</scope>
    <source>
        <strain evidence="6">AGQB46</strain>
    </source>
</reference>
<dbReference type="GO" id="GO:0000976">
    <property type="term" value="F:transcription cis-regulatory region binding"/>
    <property type="evidence" value="ECO:0007669"/>
    <property type="project" value="TreeGrafter"/>
</dbReference>
<protein>
    <submittedName>
        <fullName evidence="6">LacI family transcriptional regulator</fullName>
    </submittedName>
</protein>
<dbReference type="RefSeq" id="WP_262137007.1">
    <property type="nucleotide sequence ID" value="NZ_CP106879.1"/>
</dbReference>
<dbReference type="InterPro" id="IPR046335">
    <property type="entry name" value="LacI/GalR-like_sensor"/>
</dbReference>
<keyword evidence="3" id="KW-0804">Transcription</keyword>
<accession>A0A9Q9P978</accession>
<dbReference type="EMBL" id="CP106879">
    <property type="protein sequence ID" value="UYC82066.1"/>
    <property type="molecule type" value="Genomic_DNA"/>
</dbReference>
<dbReference type="Pfam" id="PF13377">
    <property type="entry name" value="Peripla_BP_3"/>
    <property type="match status" value="1"/>
</dbReference>
<dbReference type="SUPFAM" id="SSF47413">
    <property type="entry name" value="lambda repressor-like DNA-binding domains"/>
    <property type="match status" value="1"/>
</dbReference>
<dbReference type="Proteomes" id="UP001062223">
    <property type="component" value="Chromosome"/>
</dbReference>
<feature type="compositionally biased region" description="Basic and acidic residues" evidence="4">
    <location>
        <begin position="311"/>
        <end position="322"/>
    </location>
</feature>
<organism evidence="6 7">
    <name type="scientific">Curtobacterium poinsettiae</name>
    <dbReference type="NCBI Taxonomy" id="159612"/>
    <lineage>
        <taxon>Bacteria</taxon>
        <taxon>Bacillati</taxon>
        <taxon>Actinomycetota</taxon>
        <taxon>Actinomycetes</taxon>
        <taxon>Micrococcales</taxon>
        <taxon>Microbacteriaceae</taxon>
        <taxon>Curtobacterium</taxon>
    </lineage>
</organism>
<dbReference type="SMART" id="SM00354">
    <property type="entry name" value="HTH_LACI"/>
    <property type="match status" value="1"/>
</dbReference>
<dbReference type="GO" id="GO:0003700">
    <property type="term" value="F:DNA-binding transcription factor activity"/>
    <property type="evidence" value="ECO:0007669"/>
    <property type="project" value="TreeGrafter"/>
</dbReference>
<evidence type="ECO:0000313" key="6">
    <source>
        <dbReference type="EMBL" id="UYC82066.1"/>
    </source>
</evidence>
<dbReference type="Pfam" id="PF00356">
    <property type="entry name" value="LacI"/>
    <property type="match status" value="1"/>
</dbReference>
<dbReference type="InterPro" id="IPR000843">
    <property type="entry name" value="HTH_LacI"/>
</dbReference>
<sequence length="331" mass="35405">MPEQRPTMKDVADKVGVSRQLVSLVLRDLPGASGETRRRVREVAQEIGYYPDASARVLRGHRSFQLGVLFTMHEPFEIDLVEALLREASSRGYSLVLGPLTAERTQRSVVAELLGQRIEGLIVLAADGGGSRISDLPERIPVVQLGGPRSDGPVDDVRVDDQIGIALLLDHLVGLGHRAITHVTGGAGPNAAERRSEYCAAMTGRGLAPDVVEAEYTEEAGAHAAEVLLARPDLPTAILAANDRCATGVLGTLVRRGIAVPNDVSIVGFDDSSVARLPYVELTTVRHDPRRLAAQALDAVTARIDSPGAERVARRDAPELVIRRSTGPARS</sequence>
<evidence type="ECO:0000256" key="1">
    <source>
        <dbReference type="ARBA" id="ARBA00023015"/>
    </source>
</evidence>
<evidence type="ECO:0000256" key="3">
    <source>
        <dbReference type="ARBA" id="ARBA00023163"/>
    </source>
</evidence>
<feature type="region of interest" description="Disordered" evidence="4">
    <location>
        <begin position="308"/>
        <end position="331"/>
    </location>
</feature>
<evidence type="ECO:0000256" key="4">
    <source>
        <dbReference type="SAM" id="MobiDB-lite"/>
    </source>
</evidence>
<dbReference type="KEGG" id="cpoi:OE229_06275"/>
<evidence type="ECO:0000313" key="7">
    <source>
        <dbReference type="Proteomes" id="UP001062223"/>
    </source>
</evidence>